<keyword evidence="4" id="KW-0812">Transmembrane</keyword>
<evidence type="ECO:0000256" key="5">
    <source>
        <dbReference type="SAM" id="SignalP"/>
    </source>
</evidence>
<dbReference type="RefSeq" id="XP_003036275.1">
    <property type="nucleotide sequence ID" value="XM_003036229.1"/>
</dbReference>
<dbReference type="InterPro" id="IPR000742">
    <property type="entry name" value="EGF"/>
</dbReference>
<dbReference type="GeneID" id="9586886"/>
<dbReference type="OMA" id="DNNKHEC"/>
<dbReference type="InterPro" id="IPR006212">
    <property type="entry name" value="Furin_repeat"/>
</dbReference>
<feature type="disulfide bond" evidence="2">
    <location>
        <begin position="190"/>
        <end position="200"/>
    </location>
</feature>
<feature type="disulfide bond" evidence="2">
    <location>
        <begin position="208"/>
        <end position="217"/>
    </location>
</feature>
<keyword evidence="2" id="KW-1015">Disulfide bond</keyword>
<dbReference type="SMART" id="SM00261">
    <property type="entry name" value="FU"/>
    <property type="match status" value="7"/>
</dbReference>
<dbReference type="STRING" id="578458.D8PU29"/>
<organism evidence="8">
    <name type="scientific">Schizophyllum commune (strain H4-8 / FGSC 9210)</name>
    <name type="common">Split gill fungus</name>
    <dbReference type="NCBI Taxonomy" id="578458"/>
    <lineage>
        <taxon>Eukaryota</taxon>
        <taxon>Fungi</taxon>
        <taxon>Dikarya</taxon>
        <taxon>Basidiomycota</taxon>
        <taxon>Agaricomycotina</taxon>
        <taxon>Agaricomycetes</taxon>
        <taxon>Agaricomycetidae</taxon>
        <taxon>Agaricales</taxon>
        <taxon>Schizophyllaceae</taxon>
        <taxon>Schizophyllum</taxon>
    </lineage>
</organism>
<dbReference type="InterPro" id="IPR009030">
    <property type="entry name" value="Growth_fac_rcpt_cys_sf"/>
</dbReference>
<feature type="domain" description="EGF-like" evidence="6">
    <location>
        <begin position="186"/>
        <end position="218"/>
    </location>
</feature>
<name>D8PU29_SCHCM</name>
<reference evidence="7 8" key="1">
    <citation type="journal article" date="2010" name="Nat. Biotechnol.">
        <title>Genome sequence of the model mushroom Schizophyllum commune.</title>
        <authorList>
            <person name="Ohm R.A."/>
            <person name="de Jong J.F."/>
            <person name="Lugones L.G."/>
            <person name="Aerts A."/>
            <person name="Kothe E."/>
            <person name="Stajich J.E."/>
            <person name="de Vries R.P."/>
            <person name="Record E."/>
            <person name="Levasseur A."/>
            <person name="Baker S.E."/>
            <person name="Bartholomew K.A."/>
            <person name="Coutinho P.M."/>
            <person name="Erdmann S."/>
            <person name="Fowler T.J."/>
            <person name="Gathman A.C."/>
            <person name="Lombard V."/>
            <person name="Henrissat B."/>
            <person name="Knabe N."/>
            <person name="Kuees U."/>
            <person name="Lilly W.W."/>
            <person name="Lindquist E."/>
            <person name="Lucas S."/>
            <person name="Magnuson J.K."/>
            <person name="Piumi F."/>
            <person name="Raudaskoski M."/>
            <person name="Salamov A."/>
            <person name="Schmutz J."/>
            <person name="Schwarze F.W.M.R."/>
            <person name="vanKuyk P.A."/>
            <person name="Horton J.S."/>
            <person name="Grigoriev I.V."/>
            <person name="Woesten H.A.B."/>
        </authorList>
    </citation>
    <scope>NUCLEOTIDE SEQUENCE [LARGE SCALE GENOMIC DNA]</scope>
    <source>
        <strain evidence="8">H4-8 / FGSC 9210</strain>
    </source>
</reference>
<evidence type="ECO:0000256" key="3">
    <source>
        <dbReference type="SAM" id="MobiDB-lite"/>
    </source>
</evidence>
<feature type="compositionally biased region" description="Low complexity" evidence="3">
    <location>
        <begin position="805"/>
        <end position="818"/>
    </location>
</feature>
<gene>
    <name evidence="7" type="ORF">SCHCODRAFT_66281</name>
</gene>
<dbReference type="Pfam" id="PF23106">
    <property type="entry name" value="EGF_Teneurin"/>
    <property type="match status" value="1"/>
</dbReference>
<comment type="caution">
    <text evidence="2">Lacks conserved residue(s) required for the propagation of feature annotation.</text>
</comment>
<dbReference type="HOGENOM" id="CLU_010013_0_0_1"/>
<dbReference type="InterPro" id="IPR002049">
    <property type="entry name" value="LE_dom"/>
</dbReference>
<dbReference type="PROSITE" id="PS50026">
    <property type="entry name" value="EGF_3"/>
    <property type="match status" value="1"/>
</dbReference>
<dbReference type="PANTHER" id="PTHR15332">
    <property type="entry name" value="PROPROTEIN CONVERTASE SUBTILISIN_KEXIN TYPE 5-LIKE"/>
    <property type="match status" value="1"/>
</dbReference>
<dbReference type="KEGG" id="scm:SCHCO_02682221"/>
<feature type="compositionally biased region" description="Basic and acidic residues" evidence="3">
    <location>
        <begin position="789"/>
        <end position="803"/>
    </location>
</feature>
<evidence type="ECO:0000256" key="2">
    <source>
        <dbReference type="PROSITE-ProRule" id="PRU00076"/>
    </source>
</evidence>
<keyword evidence="5" id="KW-0732">Signal</keyword>
<feature type="transmembrane region" description="Helical" evidence="4">
    <location>
        <begin position="660"/>
        <end position="681"/>
    </location>
</feature>
<dbReference type="Proteomes" id="UP000007431">
    <property type="component" value="Unassembled WGS sequence"/>
</dbReference>
<dbReference type="AlphaFoldDB" id="D8PU29"/>
<evidence type="ECO:0000313" key="7">
    <source>
        <dbReference type="EMBL" id="EFJ01373.1"/>
    </source>
</evidence>
<evidence type="ECO:0000256" key="4">
    <source>
        <dbReference type="SAM" id="Phobius"/>
    </source>
</evidence>
<dbReference type="Gene3D" id="2.10.220.10">
    <property type="entry name" value="Hormone Receptor, Insulin-like Growth Factor Receptor 1, Chain A, domain 2"/>
    <property type="match status" value="4"/>
</dbReference>
<dbReference type="PROSITE" id="PS01248">
    <property type="entry name" value="EGF_LAM_1"/>
    <property type="match status" value="1"/>
</dbReference>
<dbReference type="VEuPathDB" id="FungiDB:SCHCODRAFT_02682221"/>
<protein>
    <recommendedName>
        <fullName evidence="6">EGF-like domain-containing protein</fullName>
    </recommendedName>
</protein>
<feature type="chain" id="PRO_5003120264" description="EGF-like domain-containing protein" evidence="5">
    <location>
        <begin position="20"/>
        <end position="876"/>
    </location>
</feature>
<dbReference type="EMBL" id="GL377303">
    <property type="protein sequence ID" value="EFJ01373.1"/>
    <property type="molecule type" value="Genomic_DNA"/>
</dbReference>
<accession>D8PU29</accession>
<evidence type="ECO:0000313" key="8">
    <source>
        <dbReference type="Proteomes" id="UP000007431"/>
    </source>
</evidence>
<feature type="signal peptide" evidence="5">
    <location>
        <begin position="1"/>
        <end position="19"/>
    </location>
</feature>
<proteinExistence type="predicted"/>
<dbReference type="OrthoDB" id="18487at2759"/>
<dbReference type="PANTHER" id="PTHR15332:SF175">
    <property type="entry name" value="PROPROTEIN CONVERTASE SUBTILISIN_KEXIN TYPE 5-LIKE"/>
    <property type="match status" value="1"/>
</dbReference>
<sequence>MMIRHLSTLCALLVGVAAAADSNVSVVCVPGECIQGTTNITIGSILSADGQDTPLHLLPGTYDEDTSPQLLHDMLTSSSASLTPSDGFENSSSLSSLPLELEVAPGFSAYSKLLYSGSASYHELPSSPSNFSNSTSISAKSIALASNTWVAMSGGSNDRLVFWESIPDVSQLPTSSNGNWTLLDMQSTRCSPSCSSNGICTSSGTCACATGFTGSSCEQCEDGFFGPSCTKCPEGCKDCDDGISGTGVCLSVSIDNDPSSCNCLNGACGSDGSCSCLPGWTKGDNGTECAGCADGYFLSTTGECKVCFAGCEKCADDTGACLSCKDGFTQDSADKTKCTAPSQTDSSGATCPKGSFNDNGSCKVCDSACDTCTGGTSKDCASCKSGTYFLDGSCVSAGSNGVCEGTTLIADNNKGECDTCGSKCTSCEIKSFDVASTVDKATCTGCIPGHFLSNGQCVSSCPDGSFIDPKDNMTCTACDSSCASCAGSATTCLTCANNRLATADGKCVTSCPDNAFSSSGKCITCHPDCATCSGSAFNQCSSCPSDRPVLSNGRCLPTCSQSQYYDATTSSCQSCDSSCSSCSGPGSDECLACSSASQVLREGSCVAANCDNNAKVISGLGVCLSELVKTTPTGTGSGSTPTVTGIDSPTVISSKDKLEWWQILLMALGCAFIFMVVLMLWRRHARKRRAKLTAKFASAKNLAHRGGWRDRLARFFGGSGHGRDADKRRYYVDPEVGDAYRMRRLAETESARNEKEMESLLEAYERPSHDLNRLSGPSLYSAITGKPRSAPEPKQPVRDEPALRSRFSGSSWSGASGSMYTGEFGKSRGETEAEEYANRYKPQLAASPPLPGNYWLHAEHTGATGASGASKNPFRR</sequence>
<keyword evidence="4" id="KW-1133">Transmembrane helix</keyword>
<evidence type="ECO:0000259" key="6">
    <source>
        <dbReference type="PROSITE" id="PS50026"/>
    </source>
</evidence>
<dbReference type="CDD" id="cd00055">
    <property type="entry name" value="EGF_Lam"/>
    <property type="match status" value="1"/>
</dbReference>
<dbReference type="eggNOG" id="KOG3525">
    <property type="taxonomic scope" value="Eukaryota"/>
</dbReference>
<keyword evidence="1 2" id="KW-0245">EGF-like domain</keyword>
<dbReference type="InParanoid" id="D8PU29"/>
<dbReference type="SUPFAM" id="SSF57184">
    <property type="entry name" value="Growth factor receptor domain"/>
    <property type="match status" value="3"/>
</dbReference>
<keyword evidence="4" id="KW-0472">Membrane</keyword>
<dbReference type="SMART" id="SM00181">
    <property type="entry name" value="EGF"/>
    <property type="match status" value="5"/>
</dbReference>
<evidence type="ECO:0000256" key="1">
    <source>
        <dbReference type="ARBA" id="ARBA00022536"/>
    </source>
</evidence>
<dbReference type="Gene3D" id="2.10.25.10">
    <property type="entry name" value="Laminin"/>
    <property type="match status" value="1"/>
</dbReference>
<dbReference type="CDD" id="cd00064">
    <property type="entry name" value="FU"/>
    <property type="match status" value="3"/>
</dbReference>
<dbReference type="PROSITE" id="PS00022">
    <property type="entry name" value="EGF_1"/>
    <property type="match status" value="1"/>
</dbReference>
<feature type="region of interest" description="Disordered" evidence="3">
    <location>
        <begin position="775"/>
        <end position="876"/>
    </location>
</feature>
<keyword evidence="8" id="KW-1185">Reference proteome</keyword>